<dbReference type="EMBL" id="LT603033">
    <property type="protein sequence ID" value="SCA80374.1"/>
    <property type="molecule type" value="Genomic_DNA"/>
</dbReference>
<keyword evidence="1" id="KW-1133">Transmembrane helix</keyword>
<evidence type="ECO:0000256" key="1">
    <source>
        <dbReference type="SAM" id="Phobius"/>
    </source>
</evidence>
<keyword evidence="1" id="KW-0812">Transmembrane</keyword>
<proteinExistence type="predicted"/>
<evidence type="ECO:0000313" key="3">
    <source>
        <dbReference type="Proteomes" id="UP000279386"/>
    </source>
</evidence>
<reference evidence="2 3" key="1">
    <citation type="submission" date="2016-07" db="EMBL/GenBank/DDBJ databases">
        <authorList>
            <person name="Millard A."/>
        </authorList>
    </citation>
    <scope>NUCLEOTIDE SEQUENCE [LARGE SCALE GENOMIC DNA]</scope>
</reference>
<accession>A0A1C3S6Y6</accession>
<evidence type="ECO:0000313" key="2">
    <source>
        <dbReference type="EMBL" id="SCA80374.1"/>
    </source>
</evidence>
<protein>
    <submittedName>
        <fullName evidence="2">Uncharacterized protein</fullName>
    </submittedName>
</protein>
<feature type="transmembrane region" description="Helical" evidence="1">
    <location>
        <begin position="12"/>
        <end position="37"/>
    </location>
</feature>
<keyword evidence="1" id="KW-0472">Membrane</keyword>
<sequence length="38" mass="4059">MRLAKLVIGCSALAAYMLFSAPTNVLLLIWAVVILAVL</sequence>
<name>A0A1C3S6Y6_9CAUD</name>
<gene>
    <name evidence="2" type="ORF">PSLUR01_00397</name>
</gene>
<organism evidence="2 3">
    <name type="scientific">Escherichia phage vB_Eco_slurp01</name>
    <dbReference type="NCBI Taxonomy" id="1874688"/>
    <lineage>
        <taxon>Viruses</taxon>
        <taxon>Duplodnaviria</taxon>
        <taxon>Heunggongvirae</taxon>
        <taxon>Uroviricota</taxon>
        <taxon>Caudoviricetes</taxon>
        <taxon>Asteriusvirus</taxon>
        <taxon>Asteriusvirus PBECO4</taxon>
    </lineage>
</organism>
<dbReference type="Proteomes" id="UP000279386">
    <property type="component" value="Segment"/>
</dbReference>